<dbReference type="PANTHER" id="PTHR24320">
    <property type="entry name" value="RETINOL DEHYDROGENASE"/>
    <property type="match status" value="1"/>
</dbReference>
<evidence type="ECO:0000256" key="3">
    <source>
        <dbReference type="ARBA" id="ARBA00023002"/>
    </source>
</evidence>
<dbReference type="Proteomes" id="UP000028045">
    <property type="component" value="Unassembled WGS sequence"/>
</dbReference>
<evidence type="ECO:0000256" key="1">
    <source>
        <dbReference type="ARBA" id="ARBA00006484"/>
    </source>
</evidence>
<comment type="similarity">
    <text evidence="1">Belongs to the short-chain dehydrogenases/reductases (SDR) family.</text>
</comment>
<keyword evidence="5" id="KW-1185">Reference proteome</keyword>
<dbReference type="Gene3D" id="3.40.50.720">
    <property type="entry name" value="NAD(P)-binding Rossmann-like Domain"/>
    <property type="match status" value="1"/>
</dbReference>
<sequence>MADFNPDKDIPSLSGKVILVTGGNTGLGLETIRQLSKHDPAEIILAARTQSRAMSSISSLREADPKISKITFLELDLTSLESVQRAAEEFKAQHSQLHLLINNAGIMNHPADITKDGYEIQFGTNHMGHALLTKLLLPTLQATAKTGQDVRIITLSSKAEAWATAKLWDFDALKTDMADKMTFTRYGISKVANIHHSRTLSRLYPEIRCISLHPGIVTTELGRGTAASYPTISWILRTVKSALGATGTPVHIGALNQLWASVSPDAKSGAYYFPVGKAVEGSAQAQNREYEDQLWEWTEKELEKYN</sequence>
<proteinExistence type="inferred from homology"/>
<dbReference type="SUPFAM" id="SSF51735">
    <property type="entry name" value="NAD(P)-binding Rossmann-fold domains"/>
    <property type="match status" value="1"/>
</dbReference>
<dbReference type="Pfam" id="PF00106">
    <property type="entry name" value="adh_short"/>
    <property type="match status" value="1"/>
</dbReference>
<name>A0A084BBH3_STACB</name>
<dbReference type="InterPro" id="IPR002347">
    <property type="entry name" value="SDR_fam"/>
</dbReference>
<evidence type="ECO:0000313" key="5">
    <source>
        <dbReference type="Proteomes" id="UP000028045"/>
    </source>
</evidence>
<gene>
    <name evidence="4" type="ORF">S7711_01261</name>
</gene>
<keyword evidence="3" id="KW-0560">Oxidoreductase</keyword>
<protein>
    <submittedName>
        <fullName evidence="4">Uncharacterized protein</fullName>
    </submittedName>
</protein>
<organism evidence="4 5">
    <name type="scientific">Stachybotrys chartarum (strain CBS 109288 / IBT 7711)</name>
    <name type="common">Toxic black mold</name>
    <name type="synonym">Stilbospora chartarum</name>
    <dbReference type="NCBI Taxonomy" id="1280523"/>
    <lineage>
        <taxon>Eukaryota</taxon>
        <taxon>Fungi</taxon>
        <taxon>Dikarya</taxon>
        <taxon>Ascomycota</taxon>
        <taxon>Pezizomycotina</taxon>
        <taxon>Sordariomycetes</taxon>
        <taxon>Hypocreomycetidae</taxon>
        <taxon>Hypocreales</taxon>
        <taxon>Stachybotryaceae</taxon>
        <taxon>Stachybotrys</taxon>
    </lineage>
</organism>
<keyword evidence="2" id="KW-0521">NADP</keyword>
<dbReference type="HOGENOM" id="CLU_010194_44_6_1"/>
<evidence type="ECO:0000313" key="4">
    <source>
        <dbReference type="EMBL" id="KEY74902.1"/>
    </source>
</evidence>
<dbReference type="OrthoDB" id="191139at2759"/>
<dbReference type="PANTHER" id="PTHR24320:SF282">
    <property type="entry name" value="WW DOMAIN-CONTAINING OXIDOREDUCTASE"/>
    <property type="match status" value="1"/>
</dbReference>
<dbReference type="PRINTS" id="PR00081">
    <property type="entry name" value="GDHRDH"/>
</dbReference>
<dbReference type="EMBL" id="KL647405">
    <property type="protein sequence ID" value="KEY74902.1"/>
    <property type="molecule type" value="Genomic_DNA"/>
</dbReference>
<reference evidence="4 5" key="1">
    <citation type="journal article" date="2014" name="BMC Genomics">
        <title>Comparative genome sequencing reveals chemotype-specific gene clusters in the toxigenic black mold Stachybotrys.</title>
        <authorList>
            <person name="Semeiks J."/>
            <person name="Borek D."/>
            <person name="Otwinowski Z."/>
            <person name="Grishin N.V."/>
        </authorList>
    </citation>
    <scope>NUCLEOTIDE SEQUENCE [LARGE SCALE GENOMIC DNA]</scope>
    <source>
        <strain evidence="5">CBS 109288 / IBT 7711</strain>
    </source>
</reference>
<dbReference type="GO" id="GO:0016491">
    <property type="term" value="F:oxidoreductase activity"/>
    <property type="evidence" value="ECO:0007669"/>
    <property type="project" value="UniProtKB-KW"/>
</dbReference>
<evidence type="ECO:0000256" key="2">
    <source>
        <dbReference type="ARBA" id="ARBA00022857"/>
    </source>
</evidence>
<dbReference type="InterPro" id="IPR036291">
    <property type="entry name" value="NAD(P)-bd_dom_sf"/>
</dbReference>
<dbReference type="AlphaFoldDB" id="A0A084BBH3"/>
<accession>A0A084BBH3</accession>